<organism evidence="1 2">
    <name type="scientific">Nostoc minutum NIES-26</name>
    <dbReference type="NCBI Taxonomy" id="1844469"/>
    <lineage>
        <taxon>Bacteria</taxon>
        <taxon>Bacillati</taxon>
        <taxon>Cyanobacteriota</taxon>
        <taxon>Cyanophyceae</taxon>
        <taxon>Nostocales</taxon>
        <taxon>Nostocaceae</taxon>
        <taxon>Nostoc</taxon>
    </lineage>
</organism>
<dbReference type="Gene3D" id="3.40.30.10">
    <property type="entry name" value="Glutaredoxin"/>
    <property type="match status" value="1"/>
</dbReference>
<reference evidence="1" key="1">
    <citation type="submission" date="2016-04" db="EMBL/GenBank/DDBJ databases">
        <authorList>
            <person name="Tabuchi Yagui T.R."/>
        </authorList>
    </citation>
    <scope>NUCLEOTIDE SEQUENCE [LARGE SCALE GENOMIC DNA]</scope>
    <source>
        <strain evidence="1">NIES-26</strain>
    </source>
</reference>
<keyword evidence="2" id="KW-1185">Reference proteome</keyword>
<accession>A0A367QUK6</accession>
<dbReference type="InterPro" id="IPR012863">
    <property type="entry name" value="DUF1636"/>
</dbReference>
<sequence>MTTTVNISSTNPSGIPHTLFVCTTCASVWQDGKRQGESGGQKLLQHLQQLAQNWNLREEFPIQEVECMSACNRYCVVAFAAQGKLTYLFGDLATDGSASAVLQCASQYYAKSDGLLPWLERPEPLKKGILAKIPPLVRSTKVEG</sequence>
<comment type="caution">
    <text evidence="1">The sequence shown here is derived from an EMBL/GenBank/DDBJ whole genome shotgun (WGS) entry which is preliminary data.</text>
</comment>
<evidence type="ECO:0000313" key="2">
    <source>
        <dbReference type="Proteomes" id="UP000252107"/>
    </source>
</evidence>
<dbReference type="AlphaFoldDB" id="A0A367QUK6"/>
<proteinExistence type="predicted"/>
<evidence type="ECO:0000313" key="1">
    <source>
        <dbReference type="EMBL" id="RCJ27003.1"/>
    </source>
</evidence>
<name>A0A367QUK6_9NOSO</name>
<dbReference type="Proteomes" id="UP000252107">
    <property type="component" value="Unassembled WGS sequence"/>
</dbReference>
<protein>
    <submittedName>
        <fullName evidence="1">FeS-binding protein</fullName>
    </submittedName>
</protein>
<dbReference type="Pfam" id="PF07845">
    <property type="entry name" value="DUF1636"/>
    <property type="match status" value="1"/>
</dbReference>
<gene>
    <name evidence="1" type="ORF">A6770_02210</name>
</gene>
<dbReference type="EMBL" id="LXQD01000306">
    <property type="protein sequence ID" value="RCJ27003.1"/>
    <property type="molecule type" value="Genomic_DNA"/>
</dbReference>